<evidence type="ECO:0000313" key="3">
    <source>
        <dbReference type="Proteomes" id="UP001500888"/>
    </source>
</evidence>
<proteinExistence type="predicted"/>
<feature type="region of interest" description="Disordered" evidence="1">
    <location>
        <begin position="74"/>
        <end position="126"/>
    </location>
</feature>
<evidence type="ECO:0000256" key="1">
    <source>
        <dbReference type="SAM" id="MobiDB-lite"/>
    </source>
</evidence>
<gene>
    <name evidence="2" type="ORF">GCM10022226_04740</name>
</gene>
<feature type="compositionally biased region" description="Basic and acidic residues" evidence="1">
    <location>
        <begin position="95"/>
        <end position="108"/>
    </location>
</feature>
<reference evidence="3" key="1">
    <citation type="journal article" date="2019" name="Int. J. Syst. Evol. Microbiol.">
        <title>The Global Catalogue of Microorganisms (GCM) 10K type strain sequencing project: providing services to taxonomists for standard genome sequencing and annotation.</title>
        <authorList>
            <consortium name="The Broad Institute Genomics Platform"/>
            <consortium name="The Broad Institute Genome Sequencing Center for Infectious Disease"/>
            <person name="Wu L."/>
            <person name="Ma J."/>
        </authorList>
    </citation>
    <scope>NUCLEOTIDE SEQUENCE [LARGE SCALE GENOMIC DNA]</scope>
    <source>
        <strain evidence="3">JCM 16908</strain>
    </source>
</reference>
<comment type="caution">
    <text evidence="2">The sequence shown here is derived from an EMBL/GenBank/DDBJ whole genome shotgun (WGS) entry which is preliminary data.</text>
</comment>
<organism evidence="2 3">
    <name type="scientific">Sphaerisporangium flaviroseum</name>
    <dbReference type="NCBI Taxonomy" id="509199"/>
    <lineage>
        <taxon>Bacteria</taxon>
        <taxon>Bacillati</taxon>
        <taxon>Actinomycetota</taxon>
        <taxon>Actinomycetes</taxon>
        <taxon>Streptosporangiales</taxon>
        <taxon>Streptosporangiaceae</taxon>
        <taxon>Sphaerisporangium</taxon>
    </lineage>
</organism>
<dbReference type="EMBL" id="BAAAZR010000001">
    <property type="protein sequence ID" value="GAA3789115.1"/>
    <property type="molecule type" value="Genomic_DNA"/>
</dbReference>
<accession>A0ABP7H9Q7</accession>
<name>A0ABP7H9Q7_9ACTN</name>
<evidence type="ECO:0000313" key="2">
    <source>
        <dbReference type="EMBL" id="GAA3789115.1"/>
    </source>
</evidence>
<keyword evidence="3" id="KW-1185">Reference proteome</keyword>
<protein>
    <recommendedName>
        <fullName evidence="4">DUF4194 domain-containing protein</fullName>
    </recommendedName>
</protein>
<evidence type="ECO:0008006" key="4">
    <source>
        <dbReference type="Google" id="ProtNLM"/>
    </source>
</evidence>
<dbReference type="RefSeq" id="WP_344933593.1">
    <property type="nucleotide sequence ID" value="NZ_BAAAZR010000001.1"/>
</dbReference>
<sequence>MRDVTQLVAQVREELTGELRERLRSRLHEQPTEWLVEQLMTLALKADEVTYTIPRQVQRGPEQGLYAQPVQEAGGAPVQPVNGQTPAGNGGTQAGEDHARQRSEDVHPARRGAGDGAAEEGGSDRAARIRELDLDQTSLPVYIERYRALTREILEAEGDLLDPPHKGGPLIAPEHRSAQGEALLTEAKDLLHALLFRGAEDGVRLDRSERGFLTLTIPRAKAHAVASLLRAATETGAEDTWRDVQSVPDDRAADTLLQVEYGEAPDMLIGHAITATLRLINNLEINEQALHGRVENAEETTLDP</sequence>
<dbReference type="Proteomes" id="UP001500888">
    <property type="component" value="Unassembled WGS sequence"/>
</dbReference>